<reference evidence="1" key="2">
    <citation type="journal article" date="2015" name="Fish Shellfish Immunol.">
        <title>Early steps in the European eel (Anguilla anguilla)-Vibrio vulnificus interaction in the gills: Role of the RtxA13 toxin.</title>
        <authorList>
            <person name="Callol A."/>
            <person name="Pajuelo D."/>
            <person name="Ebbesson L."/>
            <person name="Teles M."/>
            <person name="MacKenzie S."/>
            <person name="Amaro C."/>
        </authorList>
    </citation>
    <scope>NUCLEOTIDE SEQUENCE</scope>
</reference>
<dbReference type="EMBL" id="GBXM01089126">
    <property type="protein sequence ID" value="JAH19451.1"/>
    <property type="molecule type" value="Transcribed_RNA"/>
</dbReference>
<sequence length="80" mass="9509">MLRPEYIFISEIWADLYRRKRGRGYYFGAPEETQVKNPVFKLSKMQTFPLQKHAFVASRCITSMHLSIFICHLKKCLLEP</sequence>
<evidence type="ECO:0000313" key="1">
    <source>
        <dbReference type="EMBL" id="JAH19451.1"/>
    </source>
</evidence>
<name>A0A0E9QR71_ANGAN</name>
<accession>A0A0E9QR71</accession>
<dbReference type="AlphaFoldDB" id="A0A0E9QR71"/>
<organism evidence="1">
    <name type="scientific">Anguilla anguilla</name>
    <name type="common">European freshwater eel</name>
    <name type="synonym">Muraena anguilla</name>
    <dbReference type="NCBI Taxonomy" id="7936"/>
    <lineage>
        <taxon>Eukaryota</taxon>
        <taxon>Metazoa</taxon>
        <taxon>Chordata</taxon>
        <taxon>Craniata</taxon>
        <taxon>Vertebrata</taxon>
        <taxon>Euteleostomi</taxon>
        <taxon>Actinopterygii</taxon>
        <taxon>Neopterygii</taxon>
        <taxon>Teleostei</taxon>
        <taxon>Anguilliformes</taxon>
        <taxon>Anguillidae</taxon>
        <taxon>Anguilla</taxon>
    </lineage>
</organism>
<protein>
    <submittedName>
        <fullName evidence="1">Uncharacterized protein</fullName>
    </submittedName>
</protein>
<proteinExistence type="predicted"/>
<reference evidence="1" key="1">
    <citation type="submission" date="2014-11" db="EMBL/GenBank/DDBJ databases">
        <authorList>
            <person name="Amaro Gonzalez C."/>
        </authorList>
    </citation>
    <scope>NUCLEOTIDE SEQUENCE</scope>
</reference>